<comment type="caution">
    <text evidence="2">The sequence shown here is derived from an EMBL/GenBank/DDBJ whole genome shotgun (WGS) entry which is preliminary data.</text>
</comment>
<dbReference type="OrthoDB" id="531008at2759"/>
<protein>
    <submittedName>
        <fullName evidence="2">Uncharacterized protein</fullName>
    </submittedName>
</protein>
<accession>A0A2U1M3E0</accession>
<dbReference type="AlphaFoldDB" id="A0A2U1M3E0"/>
<gene>
    <name evidence="2" type="ORF">CTI12_AA237990</name>
</gene>
<feature type="compositionally biased region" description="Polar residues" evidence="1">
    <location>
        <begin position="18"/>
        <end position="37"/>
    </location>
</feature>
<proteinExistence type="predicted"/>
<reference evidence="2 3" key="1">
    <citation type="journal article" date="2018" name="Mol. Plant">
        <title>The genome of Artemisia annua provides insight into the evolution of Asteraceae family and artemisinin biosynthesis.</title>
        <authorList>
            <person name="Shen Q."/>
            <person name="Zhang L."/>
            <person name="Liao Z."/>
            <person name="Wang S."/>
            <person name="Yan T."/>
            <person name="Shi P."/>
            <person name="Liu M."/>
            <person name="Fu X."/>
            <person name="Pan Q."/>
            <person name="Wang Y."/>
            <person name="Lv Z."/>
            <person name="Lu X."/>
            <person name="Zhang F."/>
            <person name="Jiang W."/>
            <person name="Ma Y."/>
            <person name="Chen M."/>
            <person name="Hao X."/>
            <person name="Li L."/>
            <person name="Tang Y."/>
            <person name="Lv G."/>
            <person name="Zhou Y."/>
            <person name="Sun X."/>
            <person name="Brodelius P.E."/>
            <person name="Rose J.K.C."/>
            <person name="Tang K."/>
        </authorList>
    </citation>
    <scope>NUCLEOTIDE SEQUENCE [LARGE SCALE GENOMIC DNA]</scope>
    <source>
        <strain evidence="3">cv. Huhao1</strain>
        <tissue evidence="2">Leaf</tissue>
    </source>
</reference>
<name>A0A2U1M3E0_ARTAN</name>
<keyword evidence="3" id="KW-1185">Reference proteome</keyword>
<sequence length="459" mass="51470">MEESSFKKEDTGKKPVQNEPNETQNEGLSTNPSQTEPNRPYSVRFQFYILTVFGFGFGSIRPKADKNIPKPYKPNRTDTKRVAIRVGTIFESFVGLNVDKKTYVWRRYVARRKPVKTNEDLCNDLKEFINQAGMPDGCVPSLKELADHGRLVVEFACIYMITLLGTNVLVILKNFSDEYSELRNKCLAGMSIKIVQSDDRNACSNMSHSCGLVGSDGLENKQMLNYPYHTVTLIRLECMIYICYSRMVAFGLRQDLANIVRRRGYKVIKELLAASQDIKVTDSDVDGSLTEYKACKEELTGLDDNEEESAEDVLLSPEDTITEETSITKDFDDDTSDDVGSNFVADDDDLDVVNANKNIGSQNSTETELTAVGEEPSSQLLAVSDSANGSILTSPLANSTSMPRNITYDDQLASAESANTDTDVEFEHHKELELSQLKEQIEKNKVVFWLNTESFLVYL</sequence>
<evidence type="ECO:0000256" key="1">
    <source>
        <dbReference type="SAM" id="MobiDB-lite"/>
    </source>
</evidence>
<dbReference type="PANTHER" id="PTHR47434">
    <property type="entry name" value="PROTEIN PTST HOMOLOG 3, CHLOROPLASTIC"/>
    <property type="match status" value="1"/>
</dbReference>
<evidence type="ECO:0000313" key="3">
    <source>
        <dbReference type="Proteomes" id="UP000245207"/>
    </source>
</evidence>
<organism evidence="2 3">
    <name type="scientific">Artemisia annua</name>
    <name type="common">Sweet wormwood</name>
    <dbReference type="NCBI Taxonomy" id="35608"/>
    <lineage>
        <taxon>Eukaryota</taxon>
        <taxon>Viridiplantae</taxon>
        <taxon>Streptophyta</taxon>
        <taxon>Embryophyta</taxon>
        <taxon>Tracheophyta</taxon>
        <taxon>Spermatophyta</taxon>
        <taxon>Magnoliopsida</taxon>
        <taxon>eudicotyledons</taxon>
        <taxon>Gunneridae</taxon>
        <taxon>Pentapetalae</taxon>
        <taxon>asterids</taxon>
        <taxon>campanulids</taxon>
        <taxon>Asterales</taxon>
        <taxon>Asteraceae</taxon>
        <taxon>Asteroideae</taxon>
        <taxon>Anthemideae</taxon>
        <taxon>Artemisiinae</taxon>
        <taxon>Artemisia</taxon>
    </lineage>
</organism>
<evidence type="ECO:0000313" key="2">
    <source>
        <dbReference type="EMBL" id="PWA55769.1"/>
    </source>
</evidence>
<feature type="compositionally biased region" description="Basic and acidic residues" evidence="1">
    <location>
        <begin position="1"/>
        <end position="13"/>
    </location>
</feature>
<dbReference type="PANTHER" id="PTHR47434:SF2">
    <property type="entry name" value="PROTEIN PTST HOMOLOG 3, CHLOROPLASTIC"/>
    <property type="match status" value="1"/>
</dbReference>
<dbReference type="EMBL" id="PKPP01006668">
    <property type="protein sequence ID" value="PWA55769.1"/>
    <property type="molecule type" value="Genomic_DNA"/>
</dbReference>
<feature type="region of interest" description="Disordered" evidence="1">
    <location>
        <begin position="1"/>
        <end position="39"/>
    </location>
</feature>
<dbReference type="Proteomes" id="UP000245207">
    <property type="component" value="Unassembled WGS sequence"/>
</dbReference>